<accession>A0A915CCQ7</accession>
<proteinExistence type="inferred from homology"/>
<evidence type="ECO:0000256" key="6">
    <source>
        <dbReference type="ARBA" id="ARBA00022692"/>
    </source>
</evidence>
<evidence type="ECO:0000256" key="4">
    <source>
        <dbReference type="ARBA" id="ARBA00022676"/>
    </source>
</evidence>
<dbReference type="EC" id="2.4.1.17" evidence="3"/>
<keyword evidence="14" id="KW-1185">Reference proteome</keyword>
<evidence type="ECO:0000256" key="11">
    <source>
        <dbReference type="ARBA" id="ARBA00047475"/>
    </source>
</evidence>
<dbReference type="Gene3D" id="3.40.50.2000">
    <property type="entry name" value="Glycogen Phosphorylase B"/>
    <property type="match status" value="1"/>
</dbReference>
<feature type="transmembrane region" description="Helical" evidence="12">
    <location>
        <begin position="473"/>
        <end position="497"/>
    </location>
</feature>
<keyword evidence="10" id="KW-0325">Glycoprotein</keyword>
<evidence type="ECO:0000313" key="15">
    <source>
        <dbReference type="WBParaSite" id="PgR128_g002_t01"/>
    </source>
</evidence>
<dbReference type="Proteomes" id="UP000887569">
    <property type="component" value="Unplaced"/>
</dbReference>
<evidence type="ECO:0000256" key="1">
    <source>
        <dbReference type="ARBA" id="ARBA00004167"/>
    </source>
</evidence>
<evidence type="ECO:0000313" key="17">
    <source>
        <dbReference type="WBParaSite" id="PgR128_g002_t03"/>
    </source>
</evidence>
<dbReference type="InterPro" id="IPR050271">
    <property type="entry name" value="UDP-glycosyltransferase"/>
</dbReference>
<dbReference type="SUPFAM" id="SSF53756">
    <property type="entry name" value="UDP-Glycosyltransferase/glycogen phosphorylase"/>
    <property type="match status" value="1"/>
</dbReference>
<comment type="similarity">
    <text evidence="2">Belongs to the UDP-glycosyltransferase family.</text>
</comment>
<dbReference type="FunFam" id="3.40.50.2000:FF:000118">
    <property type="entry name" value="UDP-glucuronosyltransferase"/>
    <property type="match status" value="1"/>
</dbReference>
<dbReference type="GO" id="GO:0016020">
    <property type="term" value="C:membrane"/>
    <property type="evidence" value="ECO:0007669"/>
    <property type="project" value="UniProtKB-SubCell"/>
</dbReference>
<dbReference type="PANTHER" id="PTHR48043">
    <property type="entry name" value="EG:EG0003.4 PROTEIN-RELATED"/>
    <property type="match status" value="1"/>
</dbReference>
<dbReference type="WBParaSite" id="PgR128_g002_t02">
    <property type="protein sequence ID" value="PgR128_g002_t02"/>
    <property type="gene ID" value="PgR128_g002"/>
</dbReference>
<evidence type="ECO:0000256" key="13">
    <source>
        <dbReference type="SAM" id="SignalP"/>
    </source>
</evidence>
<keyword evidence="8 12" id="KW-1133">Transmembrane helix</keyword>
<evidence type="ECO:0000256" key="5">
    <source>
        <dbReference type="ARBA" id="ARBA00022679"/>
    </source>
</evidence>
<organism evidence="14 17">
    <name type="scientific">Parascaris univalens</name>
    <name type="common">Nematode worm</name>
    <dbReference type="NCBI Taxonomy" id="6257"/>
    <lineage>
        <taxon>Eukaryota</taxon>
        <taxon>Metazoa</taxon>
        <taxon>Ecdysozoa</taxon>
        <taxon>Nematoda</taxon>
        <taxon>Chromadorea</taxon>
        <taxon>Rhabditida</taxon>
        <taxon>Spirurina</taxon>
        <taxon>Ascaridomorpha</taxon>
        <taxon>Ascaridoidea</taxon>
        <taxon>Ascarididae</taxon>
        <taxon>Parascaris</taxon>
    </lineage>
</organism>
<dbReference type="InterPro" id="IPR002213">
    <property type="entry name" value="UDP_glucos_trans"/>
</dbReference>
<sequence length="498" mass="57470">MGVLLLCAFSLFIVSVDTSEILVGVMTQGKSHTGSFMPLLEELKGQGHNVTLFMDSYVNISFGNKVNEWFIKITGHQNPMEETGTAVRIWKDRFTFVTQTIPFYFGARSCEYVLEDHRDEFYRLVNYRWDLILTDSLFAVCSYGIAELSEAHHVIMHSTDVESGAGTAKGFARNFIMMPRYFLDFDHAEYDITRFMQRFWSAYEWLGTWTTMKILTNRHMRKALSPIVPWFDITRYYADSSMSFTDMPLILYFPMATSNELFIYGAYCRPSKALTAEFSTFVDDQSSSGTILIAFGTIVDWARAPTERLDTFVAALNELSEYRIIWSYGGPEIRVKKHIKVVRWLPQNDILNDNRTKLFITHGGLKSVKETTCAAVPALLMPMFGEQVRNSWLTYHHGFGRIINKVNFTSASLIDSIREMATNPVYKNNVKRLRKFYEDAPIPALKEAAFKINRLLKYGGRMPEYFYTRSTKFSFFTSLNIDLLVLYPFILLLLLLIK</sequence>
<keyword evidence="6 12" id="KW-0812">Transmembrane</keyword>
<dbReference type="WBParaSite" id="PgR128_g002_t03">
    <property type="protein sequence ID" value="PgR128_g002_t03"/>
    <property type="gene ID" value="PgR128_g002"/>
</dbReference>
<protein>
    <recommendedName>
        <fullName evidence="3">glucuronosyltransferase</fullName>
        <ecNumber evidence="3">2.4.1.17</ecNumber>
    </recommendedName>
</protein>
<feature type="signal peptide" evidence="13">
    <location>
        <begin position="1"/>
        <end position="18"/>
    </location>
</feature>
<feature type="chain" id="PRO_5041189957" description="glucuronosyltransferase" evidence="13">
    <location>
        <begin position="19"/>
        <end position="498"/>
    </location>
</feature>
<keyword evidence="5" id="KW-0808">Transferase</keyword>
<name>A0A915CCQ7_PARUN</name>
<evidence type="ECO:0000256" key="9">
    <source>
        <dbReference type="ARBA" id="ARBA00023136"/>
    </source>
</evidence>
<evidence type="ECO:0000256" key="2">
    <source>
        <dbReference type="ARBA" id="ARBA00009995"/>
    </source>
</evidence>
<evidence type="ECO:0000256" key="3">
    <source>
        <dbReference type="ARBA" id="ARBA00012544"/>
    </source>
</evidence>
<comment type="catalytic activity">
    <reaction evidence="11">
        <text>glucuronate acceptor + UDP-alpha-D-glucuronate = acceptor beta-D-glucuronoside + UDP + H(+)</text>
        <dbReference type="Rhea" id="RHEA:21032"/>
        <dbReference type="ChEBI" id="CHEBI:15378"/>
        <dbReference type="ChEBI" id="CHEBI:58052"/>
        <dbReference type="ChEBI" id="CHEBI:58223"/>
        <dbReference type="ChEBI" id="CHEBI:132367"/>
        <dbReference type="ChEBI" id="CHEBI:132368"/>
        <dbReference type="EC" id="2.4.1.17"/>
    </reaction>
</comment>
<evidence type="ECO:0000256" key="10">
    <source>
        <dbReference type="ARBA" id="ARBA00023180"/>
    </source>
</evidence>
<evidence type="ECO:0000256" key="8">
    <source>
        <dbReference type="ARBA" id="ARBA00022989"/>
    </source>
</evidence>
<comment type="subcellular location">
    <subcellularLocation>
        <location evidence="1">Membrane</location>
        <topology evidence="1">Single-pass membrane protein</topology>
    </subcellularLocation>
</comment>
<dbReference type="AlphaFoldDB" id="A0A915CCQ7"/>
<dbReference type="PANTHER" id="PTHR48043:SF62">
    <property type="entry name" value="GLUCURONOSYLTRANSFERASE"/>
    <property type="match status" value="1"/>
</dbReference>
<dbReference type="GO" id="GO:0015020">
    <property type="term" value="F:glucuronosyltransferase activity"/>
    <property type="evidence" value="ECO:0007669"/>
    <property type="project" value="UniProtKB-EC"/>
</dbReference>
<evidence type="ECO:0000256" key="7">
    <source>
        <dbReference type="ARBA" id="ARBA00022729"/>
    </source>
</evidence>
<evidence type="ECO:0000313" key="14">
    <source>
        <dbReference type="Proteomes" id="UP000887569"/>
    </source>
</evidence>
<keyword evidence="9 12" id="KW-0472">Membrane</keyword>
<dbReference type="Pfam" id="PF00201">
    <property type="entry name" value="UDPGT"/>
    <property type="match status" value="1"/>
</dbReference>
<keyword evidence="4" id="KW-0328">Glycosyltransferase</keyword>
<dbReference type="WBParaSite" id="PgR128_g002_t01">
    <property type="protein sequence ID" value="PgR128_g002_t01"/>
    <property type="gene ID" value="PgR128_g002"/>
</dbReference>
<evidence type="ECO:0000313" key="16">
    <source>
        <dbReference type="WBParaSite" id="PgR128_g002_t02"/>
    </source>
</evidence>
<dbReference type="CDD" id="cd03784">
    <property type="entry name" value="GT1_Gtf-like"/>
    <property type="match status" value="1"/>
</dbReference>
<keyword evidence="7 13" id="KW-0732">Signal</keyword>
<evidence type="ECO:0000256" key="12">
    <source>
        <dbReference type="SAM" id="Phobius"/>
    </source>
</evidence>
<reference evidence="15 16" key="1">
    <citation type="submission" date="2022-11" db="UniProtKB">
        <authorList>
            <consortium name="WormBaseParasite"/>
        </authorList>
    </citation>
    <scope>IDENTIFICATION</scope>
</reference>